<dbReference type="InterPro" id="IPR022893">
    <property type="entry name" value="Shikimate_DH_fam"/>
</dbReference>
<dbReference type="Gene3D" id="3.40.50.10860">
    <property type="entry name" value="Leucine Dehydrogenase, chain A, domain 1"/>
    <property type="match status" value="1"/>
</dbReference>
<dbReference type="EMBL" id="AWUE01018392">
    <property type="protein sequence ID" value="OMO80691.1"/>
    <property type="molecule type" value="Genomic_DNA"/>
</dbReference>
<keyword evidence="3" id="KW-1185">Reference proteome</keyword>
<evidence type="ECO:0000313" key="2">
    <source>
        <dbReference type="EMBL" id="OMO80691.1"/>
    </source>
</evidence>
<name>A0A1R3IDV2_9ROSI</name>
<evidence type="ECO:0000259" key="1">
    <source>
        <dbReference type="Pfam" id="PF08501"/>
    </source>
</evidence>
<gene>
    <name evidence="2" type="ORF">COLO4_23977</name>
</gene>
<protein>
    <recommendedName>
        <fullName evidence="1">Shikimate dehydrogenase substrate binding N-terminal domain-containing protein</fullName>
    </recommendedName>
</protein>
<dbReference type="STRING" id="93759.A0A1R3IDV2"/>
<dbReference type="InterPro" id="IPR046346">
    <property type="entry name" value="Aminoacid_DH-like_N_sf"/>
</dbReference>
<organism evidence="2 3">
    <name type="scientific">Corchorus olitorius</name>
    <dbReference type="NCBI Taxonomy" id="93759"/>
    <lineage>
        <taxon>Eukaryota</taxon>
        <taxon>Viridiplantae</taxon>
        <taxon>Streptophyta</taxon>
        <taxon>Embryophyta</taxon>
        <taxon>Tracheophyta</taxon>
        <taxon>Spermatophyta</taxon>
        <taxon>Magnoliopsida</taxon>
        <taxon>eudicotyledons</taxon>
        <taxon>Gunneridae</taxon>
        <taxon>Pentapetalae</taxon>
        <taxon>rosids</taxon>
        <taxon>malvids</taxon>
        <taxon>Malvales</taxon>
        <taxon>Malvaceae</taxon>
        <taxon>Grewioideae</taxon>
        <taxon>Apeibeae</taxon>
        <taxon>Corchorus</taxon>
    </lineage>
</organism>
<proteinExistence type="predicted"/>
<dbReference type="AlphaFoldDB" id="A0A1R3IDV2"/>
<dbReference type="GO" id="GO:0004764">
    <property type="term" value="F:shikimate 3-dehydrogenase (NADP+) activity"/>
    <property type="evidence" value="ECO:0007669"/>
    <property type="project" value="InterPro"/>
</dbReference>
<evidence type="ECO:0000313" key="3">
    <source>
        <dbReference type="Proteomes" id="UP000187203"/>
    </source>
</evidence>
<dbReference type="InterPro" id="IPR013708">
    <property type="entry name" value="Shikimate_DH-bd_N"/>
</dbReference>
<dbReference type="OrthoDB" id="204377at2759"/>
<dbReference type="PANTHER" id="PTHR21089:SF10">
    <property type="entry name" value="BIFUNCTIONAL 3-DEHYDROQUINATE DEHYDRATASE_SHIKIMATE DEHYDROGENASE, CHLOROPLASTIC-LIKE ISOFORM X1"/>
    <property type="match status" value="1"/>
</dbReference>
<dbReference type="PANTHER" id="PTHR21089">
    <property type="entry name" value="SHIKIMATE DEHYDROGENASE"/>
    <property type="match status" value="1"/>
</dbReference>
<dbReference type="GO" id="GO:0009423">
    <property type="term" value="P:chorismate biosynthetic process"/>
    <property type="evidence" value="ECO:0007669"/>
    <property type="project" value="TreeGrafter"/>
</dbReference>
<dbReference type="Pfam" id="PF08501">
    <property type="entry name" value="Shikimate_dh_N"/>
    <property type="match status" value="1"/>
</dbReference>
<dbReference type="SUPFAM" id="SSF53223">
    <property type="entry name" value="Aminoacid dehydrogenase-like, N-terminal domain"/>
    <property type="match status" value="1"/>
</dbReference>
<feature type="domain" description="Shikimate dehydrogenase substrate binding N-terminal" evidence="1">
    <location>
        <begin position="32"/>
        <end position="85"/>
    </location>
</feature>
<dbReference type="GO" id="GO:0019632">
    <property type="term" value="P:shikimate metabolic process"/>
    <property type="evidence" value="ECO:0007669"/>
    <property type="project" value="TreeGrafter"/>
</dbReference>
<dbReference type="Proteomes" id="UP000187203">
    <property type="component" value="Unassembled WGS sequence"/>
</dbReference>
<sequence>MCISTNNCLLRRRKGSHKPTIVPKQRPSTAYPTFRHENFNGAYVSVFVDNLKEFFRTYCSSDFVGFSVGSPFKEAVVEFCDEVHPLEEVD</sequence>
<reference evidence="3" key="1">
    <citation type="submission" date="2013-09" db="EMBL/GenBank/DDBJ databases">
        <title>Corchorus olitorius genome sequencing.</title>
        <authorList>
            <person name="Alam M."/>
            <person name="Haque M.S."/>
            <person name="Islam M.S."/>
            <person name="Emdad E.M."/>
            <person name="Islam M.M."/>
            <person name="Ahmed B."/>
            <person name="Halim A."/>
            <person name="Hossen Q.M.M."/>
            <person name="Hossain M.Z."/>
            <person name="Ahmed R."/>
            <person name="Khan M.M."/>
            <person name="Islam R."/>
            <person name="Rashid M.M."/>
            <person name="Khan S.A."/>
            <person name="Rahman M.S."/>
            <person name="Alam M."/>
            <person name="Yahiya A.S."/>
            <person name="Khan M.S."/>
            <person name="Azam M.S."/>
            <person name="Haque T."/>
            <person name="Lashkar M.Z.H."/>
            <person name="Akhand A.I."/>
            <person name="Morshed G."/>
            <person name="Roy S."/>
            <person name="Uddin K.S."/>
            <person name="Rabeya T."/>
            <person name="Hossain A.S."/>
            <person name="Chowdhury A."/>
            <person name="Snigdha A.R."/>
            <person name="Mortoza M.S."/>
            <person name="Matin S.A."/>
            <person name="Hoque S.M.E."/>
            <person name="Islam M.K."/>
            <person name="Roy D.K."/>
            <person name="Haider R."/>
            <person name="Moosa M.M."/>
            <person name="Elias S.M."/>
            <person name="Hasan A.M."/>
            <person name="Jahan S."/>
            <person name="Shafiuddin M."/>
            <person name="Mahmood N."/>
            <person name="Shommy N.S."/>
        </authorList>
    </citation>
    <scope>NUCLEOTIDE SEQUENCE [LARGE SCALE GENOMIC DNA]</scope>
    <source>
        <strain evidence="3">cv. O-4</strain>
    </source>
</reference>
<comment type="caution">
    <text evidence="2">The sequence shown here is derived from an EMBL/GenBank/DDBJ whole genome shotgun (WGS) entry which is preliminary data.</text>
</comment>
<accession>A0A1R3IDV2</accession>